<accession>A0A2P2GNU1</accession>
<dbReference type="Proteomes" id="UP000265325">
    <property type="component" value="Unassembled WGS sequence"/>
</dbReference>
<reference evidence="3 4" key="1">
    <citation type="submission" date="2015-05" db="EMBL/GenBank/DDBJ databases">
        <title>Draft Genome assembly of Streptomyces showdoensis.</title>
        <authorList>
            <person name="Thapa K.K."/>
            <person name="Metsa-Ketela M."/>
        </authorList>
    </citation>
    <scope>NUCLEOTIDE SEQUENCE [LARGE SCALE GENOMIC DNA]</scope>
    <source>
        <strain evidence="3 4">ATCC 15227</strain>
    </source>
</reference>
<dbReference type="EMBL" id="LAQS01000019">
    <property type="protein sequence ID" value="KKZ73168.1"/>
    <property type="molecule type" value="Genomic_DNA"/>
</dbReference>
<evidence type="ECO:0000259" key="2">
    <source>
        <dbReference type="Pfam" id="PF09362"/>
    </source>
</evidence>
<dbReference type="OrthoDB" id="581239at2"/>
<gene>
    <name evidence="3" type="ORF">VO63_14340</name>
</gene>
<evidence type="ECO:0000256" key="1">
    <source>
        <dbReference type="SAM" id="MobiDB-lite"/>
    </source>
</evidence>
<dbReference type="InterPro" id="IPR018535">
    <property type="entry name" value="DUF1996"/>
</dbReference>
<evidence type="ECO:0000313" key="4">
    <source>
        <dbReference type="Proteomes" id="UP000265325"/>
    </source>
</evidence>
<dbReference type="Pfam" id="PF09362">
    <property type="entry name" value="DUF1996"/>
    <property type="match status" value="1"/>
</dbReference>
<protein>
    <recommendedName>
        <fullName evidence="2">DUF1996 domain-containing protein</fullName>
    </recommendedName>
</protein>
<feature type="domain" description="DUF1996" evidence="2">
    <location>
        <begin position="91"/>
        <end position="284"/>
    </location>
</feature>
<comment type="caution">
    <text evidence="3">The sequence shown here is derived from an EMBL/GenBank/DDBJ whole genome shotgun (WGS) entry which is preliminary data.</text>
</comment>
<feature type="region of interest" description="Disordered" evidence="1">
    <location>
        <begin position="54"/>
        <end position="74"/>
    </location>
</feature>
<dbReference type="RefSeq" id="WP_046908148.1">
    <property type="nucleotide sequence ID" value="NZ_BAAAXG010000004.1"/>
</dbReference>
<organism evidence="3 4">
    <name type="scientific">Streptomyces showdoensis</name>
    <dbReference type="NCBI Taxonomy" id="68268"/>
    <lineage>
        <taxon>Bacteria</taxon>
        <taxon>Bacillati</taxon>
        <taxon>Actinomycetota</taxon>
        <taxon>Actinomycetes</taxon>
        <taxon>Kitasatosporales</taxon>
        <taxon>Streptomycetaceae</taxon>
        <taxon>Streptomyces</taxon>
    </lineage>
</organism>
<dbReference type="PANTHER" id="PTHR43662:SF3">
    <property type="entry name" value="DOMAIN PROTEIN, PUTATIVE (AFU_ORTHOLOGUE AFUA_6G11970)-RELATED"/>
    <property type="match status" value="1"/>
</dbReference>
<evidence type="ECO:0000313" key="3">
    <source>
        <dbReference type="EMBL" id="KKZ73168.1"/>
    </source>
</evidence>
<proteinExistence type="predicted"/>
<keyword evidence="4" id="KW-1185">Reference proteome</keyword>
<name>A0A2P2GNU1_STREW</name>
<dbReference type="AlphaFoldDB" id="A0A2P2GNU1"/>
<dbReference type="PANTHER" id="PTHR43662">
    <property type="match status" value="1"/>
</dbReference>
<sequence length="332" mass="34713">MGSTRRWLTAFVCLVLGGGLVAAVAGMAGGGGVPHGAGAGGPAAGDFVDIRDVPADAAGRPGRPGPDASTGSFAVDCGRNEEAHYNEDNLVVSPGLYGGAHHTHAYVGNLSTDARSTDRSLAAAATTCRGGDRSTYYWPVLRRPDRPATLPYEKAAGHGNTGEILRPVEVRLEFRGNPAGKVVPMPRFLRAVTGDAVAFTARSDAGVRARWGCAGRPDRSTTRYPRCPAGDRLTRTLVFPSCWNGLDTATPARTHLLFPGAGGVCPGDTFAVPELRITLAYPAPPADAPIALDSFPEQRHSPKTDHAMFVNVMTDARMAAVVACINSGRRCA</sequence>